<dbReference type="STRING" id="905079.L1J6N5"/>
<dbReference type="RefSeq" id="XP_005830967.1">
    <property type="nucleotide sequence ID" value="XM_005830910.1"/>
</dbReference>
<dbReference type="InterPro" id="IPR029510">
    <property type="entry name" value="Ald_DH_CS_GLU"/>
</dbReference>
<dbReference type="Gene3D" id="3.40.605.10">
    <property type="entry name" value="Aldehyde Dehydrogenase, Chain A, domain 1"/>
    <property type="match status" value="1"/>
</dbReference>
<dbReference type="PROSITE" id="PS00070">
    <property type="entry name" value="ALDEHYDE_DEHYDR_CYS"/>
    <property type="match status" value="1"/>
</dbReference>
<reference evidence="6 8" key="1">
    <citation type="journal article" date="2012" name="Nature">
        <title>Algal genomes reveal evolutionary mosaicism and the fate of nucleomorphs.</title>
        <authorList>
            <consortium name="DOE Joint Genome Institute"/>
            <person name="Curtis B.A."/>
            <person name="Tanifuji G."/>
            <person name="Burki F."/>
            <person name="Gruber A."/>
            <person name="Irimia M."/>
            <person name="Maruyama S."/>
            <person name="Arias M.C."/>
            <person name="Ball S.G."/>
            <person name="Gile G.H."/>
            <person name="Hirakawa Y."/>
            <person name="Hopkins J.F."/>
            <person name="Kuo A."/>
            <person name="Rensing S.A."/>
            <person name="Schmutz J."/>
            <person name="Symeonidi A."/>
            <person name="Elias M."/>
            <person name="Eveleigh R.J."/>
            <person name="Herman E.K."/>
            <person name="Klute M.J."/>
            <person name="Nakayama T."/>
            <person name="Obornik M."/>
            <person name="Reyes-Prieto A."/>
            <person name="Armbrust E.V."/>
            <person name="Aves S.J."/>
            <person name="Beiko R.G."/>
            <person name="Coutinho P."/>
            <person name="Dacks J.B."/>
            <person name="Durnford D.G."/>
            <person name="Fast N.M."/>
            <person name="Green B.R."/>
            <person name="Grisdale C.J."/>
            <person name="Hempel F."/>
            <person name="Henrissat B."/>
            <person name="Hoppner M.P."/>
            <person name="Ishida K."/>
            <person name="Kim E."/>
            <person name="Koreny L."/>
            <person name="Kroth P.G."/>
            <person name="Liu Y."/>
            <person name="Malik S.B."/>
            <person name="Maier U.G."/>
            <person name="McRose D."/>
            <person name="Mock T."/>
            <person name="Neilson J.A."/>
            <person name="Onodera N.T."/>
            <person name="Poole A.M."/>
            <person name="Pritham E.J."/>
            <person name="Richards T.A."/>
            <person name="Rocap G."/>
            <person name="Roy S.W."/>
            <person name="Sarai C."/>
            <person name="Schaack S."/>
            <person name="Shirato S."/>
            <person name="Slamovits C.H."/>
            <person name="Spencer D.F."/>
            <person name="Suzuki S."/>
            <person name="Worden A.Z."/>
            <person name="Zauner S."/>
            <person name="Barry K."/>
            <person name="Bell C."/>
            <person name="Bharti A.K."/>
            <person name="Crow J.A."/>
            <person name="Grimwood J."/>
            <person name="Kramer R."/>
            <person name="Lindquist E."/>
            <person name="Lucas S."/>
            <person name="Salamov A."/>
            <person name="McFadden G.I."/>
            <person name="Lane C.E."/>
            <person name="Keeling P.J."/>
            <person name="Gray M.W."/>
            <person name="Grigoriev I.V."/>
            <person name="Archibald J.M."/>
        </authorList>
    </citation>
    <scope>NUCLEOTIDE SEQUENCE</scope>
    <source>
        <strain evidence="6 8">CCMP2712</strain>
    </source>
</reference>
<evidence type="ECO:0000313" key="6">
    <source>
        <dbReference type="EMBL" id="EKX43987.1"/>
    </source>
</evidence>
<reference evidence="7" key="3">
    <citation type="submission" date="2016-03" db="UniProtKB">
        <authorList>
            <consortium name="EnsemblProtists"/>
        </authorList>
    </citation>
    <scope>IDENTIFICATION</scope>
</reference>
<feature type="transmembrane region" description="Helical" evidence="4">
    <location>
        <begin position="6"/>
        <end position="24"/>
    </location>
</feature>
<dbReference type="GeneID" id="17300567"/>
<reference evidence="8" key="2">
    <citation type="submission" date="2012-11" db="EMBL/GenBank/DDBJ databases">
        <authorList>
            <person name="Kuo A."/>
            <person name="Curtis B.A."/>
            <person name="Tanifuji G."/>
            <person name="Burki F."/>
            <person name="Gruber A."/>
            <person name="Irimia M."/>
            <person name="Maruyama S."/>
            <person name="Arias M.C."/>
            <person name="Ball S.G."/>
            <person name="Gile G.H."/>
            <person name="Hirakawa Y."/>
            <person name="Hopkins J.F."/>
            <person name="Rensing S.A."/>
            <person name="Schmutz J."/>
            <person name="Symeonidi A."/>
            <person name="Elias M."/>
            <person name="Eveleigh R.J."/>
            <person name="Herman E.K."/>
            <person name="Klute M.J."/>
            <person name="Nakayama T."/>
            <person name="Obornik M."/>
            <person name="Reyes-Prieto A."/>
            <person name="Armbrust E.V."/>
            <person name="Aves S.J."/>
            <person name="Beiko R.G."/>
            <person name="Coutinho P."/>
            <person name="Dacks J.B."/>
            <person name="Durnford D.G."/>
            <person name="Fast N.M."/>
            <person name="Green B.R."/>
            <person name="Grisdale C."/>
            <person name="Hempe F."/>
            <person name="Henrissat B."/>
            <person name="Hoppner M.P."/>
            <person name="Ishida K.-I."/>
            <person name="Kim E."/>
            <person name="Koreny L."/>
            <person name="Kroth P.G."/>
            <person name="Liu Y."/>
            <person name="Malik S.-B."/>
            <person name="Maier U.G."/>
            <person name="McRose D."/>
            <person name="Mock T."/>
            <person name="Neilson J.A."/>
            <person name="Onodera N.T."/>
            <person name="Poole A.M."/>
            <person name="Pritham E.J."/>
            <person name="Richards T.A."/>
            <person name="Rocap G."/>
            <person name="Roy S.W."/>
            <person name="Sarai C."/>
            <person name="Schaack S."/>
            <person name="Shirato S."/>
            <person name="Slamovits C.H."/>
            <person name="Spencer D.F."/>
            <person name="Suzuki S."/>
            <person name="Worden A.Z."/>
            <person name="Zauner S."/>
            <person name="Barry K."/>
            <person name="Bell C."/>
            <person name="Bharti A.K."/>
            <person name="Crow J.A."/>
            <person name="Grimwood J."/>
            <person name="Kramer R."/>
            <person name="Lindquist E."/>
            <person name="Lucas S."/>
            <person name="Salamov A."/>
            <person name="McFadden G.I."/>
            <person name="Lane C.E."/>
            <person name="Keeling P.J."/>
            <person name="Gray M.W."/>
            <person name="Grigoriev I.V."/>
            <person name="Archibald J.M."/>
        </authorList>
    </citation>
    <scope>NUCLEOTIDE SEQUENCE</scope>
    <source>
        <strain evidence="8">CCMP2712</strain>
    </source>
</reference>
<name>L1J6N5_GUITC</name>
<evidence type="ECO:0000256" key="1">
    <source>
        <dbReference type="ARBA" id="ARBA00023002"/>
    </source>
</evidence>
<dbReference type="InterPro" id="IPR016163">
    <property type="entry name" value="Ald_DH_C"/>
</dbReference>
<dbReference type="EMBL" id="JH993007">
    <property type="protein sequence ID" value="EKX43987.1"/>
    <property type="molecule type" value="Genomic_DNA"/>
</dbReference>
<proteinExistence type="inferred from homology"/>
<accession>L1J6N5</accession>
<dbReference type="SUPFAM" id="SSF53720">
    <property type="entry name" value="ALDH-like"/>
    <property type="match status" value="1"/>
</dbReference>
<evidence type="ECO:0000256" key="4">
    <source>
        <dbReference type="SAM" id="Phobius"/>
    </source>
</evidence>
<dbReference type="GO" id="GO:0016620">
    <property type="term" value="F:oxidoreductase activity, acting on the aldehyde or oxo group of donors, NAD or NADP as acceptor"/>
    <property type="evidence" value="ECO:0007669"/>
    <property type="project" value="InterPro"/>
</dbReference>
<dbReference type="Gene3D" id="3.40.309.10">
    <property type="entry name" value="Aldehyde Dehydrogenase, Chain A, domain 2"/>
    <property type="match status" value="1"/>
</dbReference>
<keyword evidence="4" id="KW-0812">Transmembrane</keyword>
<comment type="similarity">
    <text evidence="3">Belongs to the aldehyde dehydrogenase family.</text>
</comment>
<dbReference type="OMA" id="ILMRGTF"/>
<dbReference type="InterPro" id="IPR016161">
    <property type="entry name" value="Ald_DH/histidinol_DH"/>
</dbReference>
<dbReference type="InterPro" id="IPR016162">
    <property type="entry name" value="Ald_DH_N"/>
</dbReference>
<dbReference type="Pfam" id="PF00171">
    <property type="entry name" value="Aldedh"/>
    <property type="match status" value="1"/>
</dbReference>
<dbReference type="InterPro" id="IPR015590">
    <property type="entry name" value="Aldehyde_DH_dom"/>
</dbReference>
<dbReference type="OrthoDB" id="310895at2759"/>
<keyword evidence="8" id="KW-1185">Reference proteome</keyword>
<feature type="active site" evidence="2">
    <location>
        <position position="300"/>
    </location>
</feature>
<sequence length="605" mass="66477">MLAATTWWLCGETMAACFIVYFLLKLLLQRPVPKVEVPLEDDAEKTDVLHGRRKLDPRTANPRDGGAGRIQCWDPCTMDDLGVVEAFTPARVHEAIQAAREAQGAWRKSTWEERRHLMRTMLRCLTDNMDAIVRVACRDSGKTKVDAMLGEVLTTCEKLRWLEKSGERWLKPEKRESGLLNLHKTSRVEFHPVGVVGAIVPWNYPFHNVFNPLTAALFAGNAIVIKTSEYASWSTKFYGRLIDLCLQAAGAPRNLVQIVTGYGEAGEALITGGADKESLLQVGRKVQEACAKTLTPLVLELGGKDPFVICEDASPKAIEQLACRGVYQNMGQNCAGPERFLVYEGVYQEFCDRVSKIVHDMRQGPTLSSDFVDCGAVRLPSHLKHLQDLVDDAVKHGAKLVAGGFIPKKPSRLAEGQFYPPTILSDVTEDMKIMKEEIFGPIMCIVKIKNNSDQEAIRIANNCEFALSSCAFSGSKQRASKLVSSMQAGMGSVNDLEGTTYLSQSSGYDRFAGPEGLRGLCHIKVSDLLYSTCSCSTCSCSTCSCSTCSSSTCSSSTCSCSSCHGLLRFSRSWRTGLSSMEDPSLPCLPRFVRNETSLGLVERRG</sequence>
<dbReference type="AlphaFoldDB" id="L1J6N5"/>
<evidence type="ECO:0000256" key="3">
    <source>
        <dbReference type="RuleBase" id="RU003345"/>
    </source>
</evidence>
<evidence type="ECO:0000256" key="2">
    <source>
        <dbReference type="PROSITE-ProRule" id="PRU10007"/>
    </source>
</evidence>
<dbReference type="HOGENOM" id="CLU_005391_1_0_1"/>
<feature type="domain" description="Aldehyde dehydrogenase" evidence="5">
    <location>
        <begin position="68"/>
        <end position="524"/>
    </location>
</feature>
<evidence type="ECO:0000259" key="5">
    <source>
        <dbReference type="Pfam" id="PF00171"/>
    </source>
</evidence>
<dbReference type="PANTHER" id="PTHR11699">
    <property type="entry name" value="ALDEHYDE DEHYDROGENASE-RELATED"/>
    <property type="match status" value="1"/>
</dbReference>
<gene>
    <name evidence="6" type="ORF">GUITHDRAFT_87589</name>
</gene>
<evidence type="ECO:0000313" key="7">
    <source>
        <dbReference type="EnsemblProtists" id="EKX43987"/>
    </source>
</evidence>
<organism evidence="6">
    <name type="scientific">Guillardia theta (strain CCMP2712)</name>
    <name type="common">Cryptophyte</name>
    <dbReference type="NCBI Taxonomy" id="905079"/>
    <lineage>
        <taxon>Eukaryota</taxon>
        <taxon>Cryptophyceae</taxon>
        <taxon>Pyrenomonadales</taxon>
        <taxon>Geminigeraceae</taxon>
        <taxon>Guillardia</taxon>
    </lineage>
</organism>
<keyword evidence="4" id="KW-1133">Transmembrane helix</keyword>
<dbReference type="Proteomes" id="UP000011087">
    <property type="component" value="Unassembled WGS sequence"/>
</dbReference>
<dbReference type="EnsemblProtists" id="EKX43987">
    <property type="protein sequence ID" value="EKX43987"/>
    <property type="gene ID" value="GUITHDRAFT_87589"/>
</dbReference>
<keyword evidence="1 3" id="KW-0560">Oxidoreductase</keyword>
<keyword evidence="4" id="KW-0472">Membrane</keyword>
<dbReference type="eggNOG" id="KOG2454">
    <property type="taxonomic scope" value="Eukaryota"/>
</dbReference>
<evidence type="ECO:0000313" key="8">
    <source>
        <dbReference type="Proteomes" id="UP000011087"/>
    </source>
</evidence>
<protein>
    <recommendedName>
        <fullName evidence="5">Aldehyde dehydrogenase domain-containing protein</fullName>
    </recommendedName>
</protein>
<dbReference type="KEGG" id="gtt:GUITHDRAFT_87589"/>
<dbReference type="InterPro" id="IPR016160">
    <property type="entry name" value="Ald_DH_CS_CYS"/>
</dbReference>
<dbReference type="PROSITE" id="PS00687">
    <property type="entry name" value="ALDEHYDE_DEHYDR_GLU"/>
    <property type="match status" value="1"/>
</dbReference>
<dbReference type="PaxDb" id="55529-EKX43987"/>